<dbReference type="OrthoDB" id="408631at2759"/>
<dbReference type="AlphaFoldDB" id="A0A9W8JHJ4"/>
<dbReference type="PROSITE" id="PS00122">
    <property type="entry name" value="CARBOXYLESTERASE_B_1"/>
    <property type="match status" value="1"/>
</dbReference>
<dbReference type="PROSITE" id="PS00941">
    <property type="entry name" value="CARBOXYLESTERASE_B_2"/>
    <property type="match status" value="1"/>
</dbReference>
<dbReference type="Pfam" id="PF00135">
    <property type="entry name" value="COesterase"/>
    <property type="match status" value="1"/>
</dbReference>
<proteinExistence type="inferred from homology"/>
<evidence type="ECO:0000313" key="6">
    <source>
        <dbReference type="EMBL" id="KAJ2934682.1"/>
    </source>
</evidence>
<comment type="caution">
    <text evidence="6">The sequence shown here is derived from an EMBL/GenBank/DDBJ whole genome shotgun (WGS) entry which is preliminary data.</text>
</comment>
<sequence>MWPISLLFVLPVALSLESTGPDPPPTVDLGYARYQGVSNAATGNTEFLGVRYAAPPTGQNRWREPQVPDKEEELQMADMQPHRCQQAPERVDKRNKVVDDDGNVSIDQLAQEVLGAPVSNILRPVSEDCLYLNVVAPGLDFNATSAMKLPVVVWIHGGGYALGSASKVGLSSMRNYDGNDLVRESGGKVIAVLIQYRLGLFGFLAGTDVKRGGVLNAGLRDQQFALQWVQQHISKFGGDPDKVTIWGQSAGGGSVLQHLIANGGQTKPRLFSSAMLSSAFLPSQYYYNDRIPETLYAEVIKQAGCDAAEDRLNCLRDTDISVLHDVNARVAEHVLFGTFAFVPVVDGEFIQQNPQHVLAMVNTLEGRMFIDPETRNAVHVHDYVSRLFPLFKGNQLHMVAKNYEHLGNPFNQVIQIMGEAIFVCPTYYVLRGLGGTGYKGEFAIPPGDHIDDVLYFFPSITPGGVPPYNNTAFMKTFSGAFLDFVLNRDPNEKSPGSVLPHWPTWDGRHMQEMVFNRTGDEPDIKTAPSPSSLIERCEFWESVSRWTGQ</sequence>
<dbReference type="SUPFAM" id="SSF53474">
    <property type="entry name" value="alpha/beta-Hydrolases"/>
    <property type="match status" value="1"/>
</dbReference>
<dbReference type="InterPro" id="IPR029058">
    <property type="entry name" value="AB_hydrolase_fold"/>
</dbReference>
<gene>
    <name evidence="6" type="ORF">H1R20_g2421</name>
</gene>
<keyword evidence="2 3" id="KW-0378">Hydrolase</keyword>
<dbReference type="GO" id="GO:0016787">
    <property type="term" value="F:hydrolase activity"/>
    <property type="evidence" value="ECO:0007669"/>
    <property type="project" value="UniProtKB-KW"/>
</dbReference>
<protein>
    <recommendedName>
        <fullName evidence="3">Carboxylic ester hydrolase</fullName>
        <ecNumber evidence="3">3.1.1.-</ecNumber>
    </recommendedName>
</protein>
<keyword evidence="4" id="KW-0732">Signal</keyword>
<keyword evidence="7" id="KW-1185">Reference proteome</keyword>
<organism evidence="6 7">
    <name type="scientific">Candolleomyces eurysporus</name>
    <dbReference type="NCBI Taxonomy" id="2828524"/>
    <lineage>
        <taxon>Eukaryota</taxon>
        <taxon>Fungi</taxon>
        <taxon>Dikarya</taxon>
        <taxon>Basidiomycota</taxon>
        <taxon>Agaricomycotina</taxon>
        <taxon>Agaricomycetes</taxon>
        <taxon>Agaricomycetidae</taxon>
        <taxon>Agaricales</taxon>
        <taxon>Agaricineae</taxon>
        <taxon>Psathyrellaceae</taxon>
        <taxon>Candolleomyces</taxon>
    </lineage>
</organism>
<name>A0A9W8JHJ4_9AGAR</name>
<dbReference type="Proteomes" id="UP001140091">
    <property type="component" value="Unassembled WGS sequence"/>
</dbReference>
<dbReference type="Gene3D" id="3.40.50.1820">
    <property type="entry name" value="alpha/beta hydrolase"/>
    <property type="match status" value="1"/>
</dbReference>
<feature type="signal peptide" evidence="4">
    <location>
        <begin position="1"/>
        <end position="15"/>
    </location>
</feature>
<comment type="similarity">
    <text evidence="1 3">Belongs to the type-B carboxylesterase/lipase family.</text>
</comment>
<evidence type="ECO:0000256" key="1">
    <source>
        <dbReference type="ARBA" id="ARBA00005964"/>
    </source>
</evidence>
<evidence type="ECO:0000256" key="2">
    <source>
        <dbReference type="ARBA" id="ARBA00022801"/>
    </source>
</evidence>
<evidence type="ECO:0000259" key="5">
    <source>
        <dbReference type="Pfam" id="PF00135"/>
    </source>
</evidence>
<feature type="domain" description="Carboxylesterase type B" evidence="5">
    <location>
        <begin position="25"/>
        <end position="360"/>
    </location>
</feature>
<dbReference type="InterPro" id="IPR002018">
    <property type="entry name" value="CarbesteraseB"/>
</dbReference>
<dbReference type="EC" id="3.1.1.-" evidence="3"/>
<dbReference type="InterPro" id="IPR019819">
    <property type="entry name" value="Carboxylesterase_B_CS"/>
</dbReference>
<evidence type="ECO:0000256" key="4">
    <source>
        <dbReference type="SAM" id="SignalP"/>
    </source>
</evidence>
<dbReference type="EMBL" id="JANBPK010000712">
    <property type="protein sequence ID" value="KAJ2934682.1"/>
    <property type="molecule type" value="Genomic_DNA"/>
</dbReference>
<dbReference type="InterPro" id="IPR050309">
    <property type="entry name" value="Type-B_Carboxylest/Lipase"/>
</dbReference>
<reference evidence="6" key="1">
    <citation type="submission" date="2022-06" db="EMBL/GenBank/DDBJ databases">
        <title>Genome Sequence of Candolleomyces eurysporus.</title>
        <authorList>
            <person name="Buettner E."/>
        </authorList>
    </citation>
    <scope>NUCLEOTIDE SEQUENCE</scope>
    <source>
        <strain evidence="6">VTCC 930004</strain>
    </source>
</reference>
<evidence type="ECO:0000313" key="7">
    <source>
        <dbReference type="Proteomes" id="UP001140091"/>
    </source>
</evidence>
<dbReference type="InterPro" id="IPR019826">
    <property type="entry name" value="Carboxylesterase_B_AS"/>
</dbReference>
<feature type="chain" id="PRO_5040771455" description="Carboxylic ester hydrolase" evidence="4">
    <location>
        <begin position="16"/>
        <end position="549"/>
    </location>
</feature>
<feature type="non-terminal residue" evidence="6">
    <location>
        <position position="1"/>
    </location>
</feature>
<accession>A0A9W8JHJ4</accession>
<evidence type="ECO:0000256" key="3">
    <source>
        <dbReference type="RuleBase" id="RU361235"/>
    </source>
</evidence>
<dbReference type="PANTHER" id="PTHR11559">
    <property type="entry name" value="CARBOXYLESTERASE"/>
    <property type="match status" value="1"/>
</dbReference>